<reference evidence="3 4" key="1">
    <citation type="submission" date="2014-11" db="EMBL/GenBank/DDBJ databases">
        <authorList>
            <person name="Wibberg Daniel"/>
        </authorList>
    </citation>
    <scope>NUCLEOTIDE SEQUENCE [LARGE SCALE GENOMIC DNA]</scope>
    <source>
        <strain evidence="3">Rhizoctonia solani AG1-IB 7/3/14</strain>
    </source>
</reference>
<keyword evidence="4" id="KW-1185">Reference proteome</keyword>
<evidence type="ECO:0000313" key="3">
    <source>
        <dbReference type="EMBL" id="CEL60487.1"/>
    </source>
</evidence>
<dbReference type="OrthoDB" id="3254800at2759"/>
<feature type="transmembrane region" description="Helical" evidence="2">
    <location>
        <begin position="12"/>
        <end position="35"/>
    </location>
</feature>
<dbReference type="EMBL" id="LN679147">
    <property type="protein sequence ID" value="CEL60487.1"/>
    <property type="molecule type" value="Genomic_DNA"/>
</dbReference>
<feature type="region of interest" description="Disordered" evidence="1">
    <location>
        <begin position="138"/>
        <end position="205"/>
    </location>
</feature>
<organism evidence="3 4">
    <name type="scientific">Thanatephorus cucumeris (strain AG1-IB / isolate 7/3/14)</name>
    <name type="common">Lettuce bottom rot fungus</name>
    <name type="synonym">Rhizoctonia solani</name>
    <dbReference type="NCBI Taxonomy" id="1108050"/>
    <lineage>
        <taxon>Eukaryota</taxon>
        <taxon>Fungi</taxon>
        <taxon>Dikarya</taxon>
        <taxon>Basidiomycota</taxon>
        <taxon>Agaricomycotina</taxon>
        <taxon>Agaricomycetes</taxon>
        <taxon>Cantharellales</taxon>
        <taxon>Ceratobasidiaceae</taxon>
        <taxon>Rhizoctonia</taxon>
        <taxon>Rhizoctonia solani AG-1</taxon>
    </lineage>
</organism>
<dbReference type="AlphaFoldDB" id="A0A0B7FWB9"/>
<evidence type="ECO:0000313" key="4">
    <source>
        <dbReference type="Proteomes" id="UP000059188"/>
    </source>
</evidence>
<keyword evidence="2" id="KW-0472">Membrane</keyword>
<evidence type="ECO:0000256" key="1">
    <source>
        <dbReference type="SAM" id="MobiDB-lite"/>
    </source>
</evidence>
<feature type="compositionally biased region" description="Polar residues" evidence="1">
    <location>
        <begin position="162"/>
        <end position="178"/>
    </location>
</feature>
<feature type="compositionally biased region" description="Polar residues" evidence="1">
    <location>
        <begin position="141"/>
        <end position="150"/>
    </location>
</feature>
<keyword evidence="2" id="KW-0812">Transmembrane</keyword>
<sequence length="332" mass="36793">MAFSRCTINNKGIYSIIRFFVLCVTFGATLLSSAAKPLSLLPKPPLHRLKRGSNLAAVIRDLWNSIPNKALLMLIITPRPNVHKINAYRQRQSVATANNGFLSRLSHLFATIWALLSLVARRGTLILRSTFSSKSKDQSSILPQHIQSGTRADDSVERVVTVSPTAPSASNASGNPIQTPARAVSPTNNNSKRDLRSSRSASPTTARFLTTLNDLEAQMKNHQFYDLERELEDMDNHMAQMFDFAWMPGKTPVSFVPASVPSPPGSPVRVMLPQAPPPIRRDGKTIQILPIICEVSENSPDLNRTPPYDHNRWSIVTFQPLWGPRAYAGMAY</sequence>
<keyword evidence="2" id="KW-1133">Transmembrane helix</keyword>
<name>A0A0B7FWB9_THACB</name>
<proteinExistence type="predicted"/>
<dbReference type="Proteomes" id="UP000059188">
    <property type="component" value="Unassembled WGS sequence"/>
</dbReference>
<protein>
    <submittedName>
        <fullName evidence="3">Uncharacterized protein</fullName>
    </submittedName>
</protein>
<gene>
    <name evidence="3" type="ORF">RSOLAG1IB_09680</name>
</gene>
<evidence type="ECO:0000256" key="2">
    <source>
        <dbReference type="SAM" id="Phobius"/>
    </source>
</evidence>
<accession>A0A0B7FWB9</accession>